<dbReference type="PANTHER" id="PTHR33108">
    <property type="entry name" value="OS01G0745000 PROTEIN"/>
    <property type="match status" value="1"/>
</dbReference>
<comment type="caution">
    <text evidence="1">The sequence shown here is derived from an EMBL/GenBank/DDBJ whole genome shotgun (WGS) entry which is preliminary data.</text>
</comment>
<reference evidence="1" key="2">
    <citation type="journal article" date="2024" name="Plant">
        <title>Genomic evolution and insights into agronomic trait innovations of Sesamum species.</title>
        <authorList>
            <person name="Miao H."/>
            <person name="Wang L."/>
            <person name="Qu L."/>
            <person name="Liu H."/>
            <person name="Sun Y."/>
            <person name="Le M."/>
            <person name="Wang Q."/>
            <person name="Wei S."/>
            <person name="Zheng Y."/>
            <person name="Lin W."/>
            <person name="Duan Y."/>
            <person name="Cao H."/>
            <person name="Xiong S."/>
            <person name="Wang X."/>
            <person name="Wei L."/>
            <person name="Li C."/>
            <person name="Ma Q."/>
            <person name="Ju M."/>
            <person name="Zhao R."/>
            <person name="Li G."/>
            <person name="Mu C."/>
            <person name="Tian Q."/>
            <person name="Mei H."/>
            <person name="Zhang T."/>
            <person name="Gao T."/>
            <person name="Zhang H."/>
        </authorList>
    </citation>
    <scope>NUCLEOTIDE SEQUENCE</scope>
    <source>
        <strain evidence="1">KEN8</strain>
    </source>
</reference>
<dbReference type="EMBL" id="JACGWM010000001">
    <property type="protein sequence ID" value="KAL0396963.1"/>
    <property type="molecule type" value="Genomic_DNA"/>
</dbReference>
<dbReference type="InterPro" id="IPR012876">
    <property type="entry name" value="DUF1677_pln"/>
</dbReference>
<name>A0AAW2SYQ0_9LAMI</name>
<protein>
    <recommendedName>
        <fullName evidence="2">DUF1677 family protein</fullName>
    </recommendedName>
</protein>
<accession>A0AAW2SYQ0</accession>
<dbReference type="PANTHER" id="PTHR33108:SF32">
    <property type="entry name" value="DUF1677 FAMILY PROTEIN (DUF1677)"/>
    <property type="match status" value="1"/>
</dbReference>
<reference evidence="1" key="1">
    <citation type="submission" date="2020-06" db="EMBL/GenBank/DDBJ databases">
        <authorList>
            <person name="Li T."/>
            <person name="Hu X."/>
            <person name="Zhang T."/>
            <person name="Song X."/>
            <person name="Zhang H."/>
            <person name="Dai N."/>
            <person name="Sheng W."/>
            <person name="Hou X."/>
            <person name="Wei L."/>
        </authorList>
    </citation>
    <scope>NUCLEOTIDE SEQUENCE</scope>
    <source>
        <strain evidence="1">KEN8</strain>
        <tissue evidence="1">Leaf</tissue>
    </source>
</reference>
<evidence type="ECO:0008006" key="2">
    <source>
        <dbReference type="Google" id="ProtNLM"/>
    </source>
</evidence>
<dbReference type="Pfam" id="PF07911">
    <property type="entry name" value="DUF1677"/>
    <property type="match status" value="1"/>
</dbReference>
<sequence>MRPYLSDEAEVFAIIKLKENKGFLKCLSCTRSSSLRNPRDFELGPIDSVYIQDQCFNIQKSVSSSSSSGMSATVVNDPMVITPGTDGPVNKQLPAQNEVDFVKCDCCGLTEECTPSYIETIRERYGGKWICGLCAEAVKDEILRCQKLISPDEAMARHLSFCRKFRASGPPQDPTVHLIRAMRQLLRKSLESPKSLRSMPSSPITKRENLNMNGAVLTRSESCIPTLTLVEATVYCGLEEGCDL</sequence>
<dbReference type="AlphaFoldDB" id="A0AAW2SYQ0"/>
<evidence type="ECO:0000313" key="1">
    <source>
        <dbReference type="EMBL" id="KAL0396963.1"/>
    </source>
</evidence>
<organism evidence="1">
    <name type="scientific">Sesamum calycinum</name>
    <dbReference type="NCBI Taxonomy" id="2727403"/>
    <lineage>
        <taxon>Eukaryota</taxon>
        <taxon>Viridiplantae</taxon>
        <taxon>Streptophyta</taxon>
        <taxon>Embryophyta</taxon>
        <taxon>Tracheophyta</taxon>
        <taxon>Spermatophyta</taxon>
        <taxon>Magnoliopsida</taxon>
        <taxon>eudicotyledons</taxon>
        <taxon>Gunneridae</taxon>
        <taxon>Pentapetalae</taxon>
        <taxon>asterids</taxon>
        <taxon>lamiids</taxon>
        <taxon>Lamiales</taxon>
        <taxon>Pedaliaceae</taxon>
        <taxon>Sesamum</taxon>
    </lineage>
</organism>
<gene>
    <name evidence="1" type="ORF">Scaly_0144700</name>
</gene>
<proteinExistence type="predicted"/>